<dbReference type="NCBIfam" id="NF040586">
    <property type="entry name" value="FxSxx_TPR"/>
    <property type="match status" value="1"/>
</dbReference>
<dbReference type="Proteomes" id="UP000377595">
    <property type="component" value="Unassembled WGS sequence"/>
</dbReference>
<keyword evidence="3" id="KW-1185">Reference proteome</keyword>
<accession>A0A5M3XNZ3</accession>
<dbReference type="SUPFAM" id="SSF52540">
    <property type="entry name" value="P-loop containing nucleoside triphosphate hydrolases"/>
    <property type="match status" value="1"/>
</dbReference>
<dbReference type="InterPro" id="IPR053137">
    <property type="entry name" value="NLR-like"/>
</dbReference>
<sequence length="847" mass="94090">MTHATSDDGAKAHFTAWSKEIPFRNHHFTGRVAEMERLRSGLFRESAAVIDQPPQALFGLGGVGKTEIAAEYAHRYRTDYELVWWIRAEQEMAVVNALIALGRRMGLPGFRAEERDSSARLVIEALENGKPYQHWLLIFDNANNAGMISDYIPRGRGHVIITSRDSHWRKTLGVAGIEVGEFSPEETLEFLVKRVPAFSQNAAVATELANELGHLPLAAEHAAAYMIETGTSPTEYLSRLRENAHELLASEVDIPYPLAVAATWGVSRQAISAEADDLFQLLSFFAPEPVAEELLFQPSRLRELSLDLGRAIRNITEFRTAVRQLARFSLVKIDGVLNVVQMHRVVQAVTRGRLQREQPELAQTLAHAVHALLAASDPGAPGRDDSDPLYERSRAHLVSAGALDCPDSEVRQLIINQVRRLHRRGGFSESLTLGERALETWKGQFGPDDRQTLALAIEVGIAIRLTGQWERAYHLNSDTFQRLKAFGEDDQIYLLCALSHGVDLCVLGRYQEALDNDLALLPRFERVFRPEHESTIRVRNNIAISMRCLGRFAEAMEHDLEALRIREGTLGPNEDQTLTSRFAVARDLRRMGQYDDALDMIREVDALLVQLGAPWDALRVFTALDLAVSLRRSGFFQQAAAQAEEALEKQTASAGSEHRMTLLVATNVINDRRLTDNLAGAEELGEQTVAGWVKAAGDRHPNTFAARANLAIVLRARGNLRGARELNEQALAGFQEHFGDEHPSTLIVMLNLASDLAGIGEVRRARELGEAAYHGSGRVRGERHPCTLASGANLSVDRLADGDPQGAAELREFVLQAYRDARFTEHPEARLALQQGRINLDIEPMMN</sequence>
<evidence type="ECO:0000259" key="1">
    <source>
        <dbReference type="Pfam" id="PF25000"/>
    </source>
</evidence>
<dbReference type="InterPro" id="IPR056681">
    <property type="entry name" value="DUF7779"/>
</dbReference>
<dbReference type="EMBL" id="BLAF01000038">
    <property type="protein sequence ID" value="GES23065.1"/>
    <property type="molecule type" value="Genomic_DNA"/>
</dbReference>
<dbReference type="PANTHER" id="PTHR46082:SF6">
    <property type="entry name" value="AAA+ ATPASE DOMAIN-CONTAINING PROTEIN-RELATED"/>
    <property type="match status" value="1"/>
</dbReference>
<dbReference type="Gene3D" id="3.40.50.300">
    <property type="entry name" value="P-loop containing nucleotide triphosphate hydrolases"/>
    <property type="match status" value="1"/>
</dbReference>
<reference evidence="2 3" key="1">
    <citation type="submission" date="2019-10" db="EMBL/GenBank/DDBJ databases">
        <title>Whole genome shotgun sequence of Acrocarpospora pleiomorpha NBRC 16267.</title>
        <authorList>
            <person name="Ichikawa N."/>
            <person name="Kimura A."/>
            <person name="Kitahashi Y."/>
            <person name="Komaki H."/>
            <person name="Oguchi A."/>
        </authorList>
    </citation>
    <scope>NUCLEOTIDE SEQUENCE [LARGE SCALE GENOMIC DNA]</scope>
    <source>
        <strain evidence="2 3">NBRC 16267</strain>
    </source>
</reference>
<evidence type="ECO:0000313" key="2">
    <source>
        <dbReference type="EMBL" id="GES23065.1"/>
    </source>
</evidence>
<dbReference type="Gene3D" id="1.25.40.10">
    <property type="entry name" value="Tetratricopeptide repeat domain"/>
    <property type="match status" value="2"/>
</dbReference>
<dbReference type="SUPFAM" id="SSF48452">
    <property type="entry name" value="TPR-like"/>
    <property type="match status" value="2"/>
</dbReference>
<comment type="caution">
    <text evidence="2">The sequence shown here is derived from an EMBL/GenBank/DDBJ whole genome shotgun (WGS) entry which is preliminary data.</text>
</comment>
<dbReference type="Pfam" id="PF25000">
    <property type="entry name" value="DUF7779"/>
    <property type="match status" value="1"/>
</dbReference>
<dbReference type="RefSeq" id="WP_155347985.1">
    <property type="nucleotide sequence ID" value="NZ_BAAAHM010000039.1"/>
</dbReference>
<dbReference type="InterPro" id="IPR027417">
    <property type="entry name" value="P-loop_NTPase"/>
</dbReference>
<dbReference type="Pfam" id="PF13424">
    <property type="entry name" value="TPR_12"/>
    <property type="match status" value="2"/>
</dbReference>
<organism evidence="2 3">
    <name type="scientific">Acrocarpospora pleiomorpha</name>
    <dbReference type="NCBI Taxonomy" id="90975"/>
    <lineage>
        <taxon>Bacteria</taxon>
        <taxon>Bacillati</taxon>
        <taxon>Actinomycetota</taxon>
        <taxon>Actinomycetes</taxon>
        <taxon>Streptosporangiales</taxon>
        <taxon>Streptosporangiaceae</taxon>
        <taxon>Acrocarpospora</taxon>
    </lineage>
</organism>
<feature type="domain" description="DUF7779" evidence="1">
    <location>
        <begin position="269"/>
        <end position="358"/>
    </location>
</feature>
<proteinExistence type="predicted"/>
<dbReference type="OrthoDB" id="580767at2"/>
<protein>
    <recommendedName>
        <fullName evidence="1">DUF7779 domain-containing protein</fullName>
    </recommendedName>
</protein>
<dbReference type="InterPro" id="IPR011990">
    <property type="entry name" value="TPR-like_helical_dom_sf"/>
</dbReference>
<evidence type="ECO:0000313" key="3">
    <source>
        <dbReference type="Proteomes" id="UP000377595"/>
    </source>
</evidence>
<dbReference type="PANTHER" id="PTHR46082">
    <property type="entry name" value="ATP/GTP-BINDING PROTEIN-RELATED"/>
    <property type="match status" value="1"/>
</dbReference>
<name>A0A5M3XNZ3_9ACTN</name>
<gene>
    <name evidence="2" type="ORF">Aple_059640</name>
</gene>
<dbReference type="AlphaFoldDB" id="A0A5M3XNZ3"/>